<keyword evidence="6 9" id="KW-1133">Transmembrane helix</keyword>
<comment type="similarity">
    <text evidence="2">Belongs to the resistance-nodulation-cell division (RND) (TC 2.A.6) family.</text>
</comment>
<dbReference type="AlphaFoldDB" id="S4XKD9"/>
<dbReference type="EMBL" id="CP003969">
    <property type="protein sequence ID" value="AGP32931.1"/>
    <property type="molecule type" value="Genomic_DNA"/>
</dbReference>
<feature type="transmembrane region" description="Helical" evidence="9">
    <location>
        <begin position="988"/>
        <end position="1008"/>
    </location>
</feature>
<dbReference type="SUPFAM" id="SSF82693">
    <property type="entry name" value="Multidrug efflux transporter AcrB pore domain, PN1, PN2, PC1 and PC2 subdomains"/>
    <property type="match status" value="2"/>
</dbReference>
<dbReference type="GO" id="GO:0005886">
    <property type="term" value="C:plasma membrane"/>
    <property type="evidence" value="ECO:0007669"/>
    <property type="project" value="UniProtKB-SubCell"/>
</dbReference>
<gene>
    <name evidence="10" type="ORF">SCE1572_46945</name>
</gene>
<dbReference type="PANTHER" id="PTHR32063">
    <property type="match status" value="1"/>
</dbReference>
<dbReference type="SUPFAM" id="SSF82866">
    <property type="entry name" value="Multidrug efflux transporter AcrB transmembrane domain"/>
    <property type="match status" value="2"/>
</dbReference>
<sequence>MSTESSRREDAPAAPLGVIARLIDFSARKRFFIFLVAVALTLFGLFSARRSQLDALPDLSDTQVIVATEWMGRSPTLIEDQVTYPVVTSFLGAPSVKTVRGFTMFGMSFVYVVFKDGTDIYWARSRVVEQLAKVKDSLPEGVTPQIGPDATSVGWVYQYALVDESGKHNLQELRSFQDWHLRYWLQGLEGVAEVASVGGFEKEYQIQVDPTRMKARGVSVGQVAAAVRGANTEVGGRVIEMAQHEYVLRGRGYVRAREDLGDAVVATDARGTPIRVRDVADVTVGGNLRRGVAELDGRGEVVGGIVVMRHGENALDVIDRVKRKLEEVKGSLPPGVTVVPVYDRSELIVGSVKTLSTNLVQILGVVILVIFVFLFHLRSALVAAIALPVATAATFIAFYALDLSINIMSLAGIILALGDMVDSACVLVENAHRKIEAAEREGREIPRAEIVIGAARELGPSMFGALLVLTIAFLPVFTLEGEEGRLFRPLALAKTFSMAFASLFAVTLVPALMVTFLRGRITPEERNPINRLCIAAYRPVLRACLRRRGLVIAAAVALMGATVYPMSRLGSEFMPPLEEGDLLFMPVTVPGIPIAEARRLLAWQDAQIRTVPEVDRVFGKAGRAETALDPAPLSMFETVVRLKPKSAWRPGMTQEKLVAELEQKTATPGVQGAWTMPIKARIDMLATGIRTPIGVKVFGPDLEVISRIDGDLERVLRDVPGTRSVYAERELGGFFLDITPDRQAIARYGLSVRDVLDVVESTIGGMDVDTTFEGRERYRVSVRYPRELRDNIEALRDVPVPVAPLSPRPLPIGSAPAPMGGATAMSSGGGMATSSMGSDPMGGAPSPAEIAGLAAGGGGSMGGGAMGGSAAMARGQAEGPARAAFVPLGQLARIETVMGPPMIKSEMGSLTGWIYIDTSTSDVGGYVEAAKVAVAREVELPPGYYLKWTGQYELLERVRERLAYILPLTLGIVFVILYLNFNGAAQTLLVMTGVPFAAVGAIWTLYAAGFNTSIAVWVGMIALLGVAAETASVMIVYLDEAWTRGREAGTLASVDDLIQASLEAGAKRVRPLLMTVLTNVFGLLPVLLDDGVGADVAKRIAAPMWGGLVSLTLLTLLVIPAMYVVWRSFQLRRVAPAAPPAVSPGPPLEEAAQG</sequence>
<dbReference type="Gene3D" id="3.30.70.1430">
    <property type="entry name" value="Multidrug efflux transporter AcrB pore domain"/>
    <property type="match status" value="2"/>
</dbReference>
<dbReference type="HOGENOM" id="CLU_002755_1_2_7"/>
<dbReference type="Pfam" id="PF00873">
    <property type="entry name" value="ACR_tran"/>
    <property type="match status" value="2"/>
</dbReference>
<dbReference type="STRING" id="1254432.SCE1572_46945"/>
<evidence type="ECO:0000256" key="3">
    <source>
        <dbReference type="ARBA" id="ARBA00022448"/>
    </source>
</evidence>
<keyword evidence="5 9" id="KW-0812">Transmembrane</keyword>
<keyword evidence="4" id="KW-1003">Cell membrane</keyword>
<feature type="transmembrane region" description="Helical" evidence="9">
    <location>
        <begin position="381"/>
        <end position="401"/>
    </location>
</feature>
<dbReference type="InterPro" id="IPR027463">
    <property type="entry name" value="AcrB_DN_DC_subdom"/>
</dbReference>
<evidence type="ECO:0000256" key="6">
    <source>
        <dbReference type="ARBA" id="ARBA00022989"/>
    </source>
</evidence>
<evidence type="ECO:0000256" key="5">
    <source>
        <dbReference type="ARBA" id="ARBA00022692"/>
    </source>
</evidence>
<evidence type="ECO:0000256" key="1">
    <source>
        <dbReference type="ARBA" id="ARBA00004651"/>
    </source>
</evidence>
<dbReference type="Gene3D" id="3.30.70.1320">
    <property type="entry name" value="Multidrug efflux transporter AcrB pore domain like"/>
    <property type="match status" value="1"/>
</dbReference>
<dbReference type="PRINTS" id="PR00702">
    <property type="entry name" value="ACRIFLAVINRP"/>
</dbReference>
<keyword evidence="3" id="KW-0813">Transport</keyword>
<feature type="transmembrane region" description="Helical" evidence="9">
    <location>
        <begin position="549"/>
        <end position="567"/>
    </location>
</feature>
<feature type="transmembrane region" description="Helical" evidence="9">
    <location>
        <begin position="496"/>
        <end position="517"/>
    </location>
</feature>
<feature type="transmembrane region" description="Helical" evidence="9">
    <location>
        <begin position="407"/>
        <end position="429"/>
    </location>
</feature>
<feature type="transmembrane region" description="Helical" evidence="9">
    <location>
        <begin position="450"/>
        <end position="476"/>
    </location>
</feature>
<accession>S4XKD9</accession>
<dbReference type="OrthoDB" id="9798415at2"/>
<dbReference type="Proteomes" id="UP000014803">
    <property type="component" value="Chromosome"/>
</dbReference>
<feature type="transmembrane region" description="Helical" evidence="9">
    <location>
        <begin position="355"/>
        <end position="374"/>
    </location>
</feature>
<dbReference type="Gene3D" id="3.30.2090.10">
    <property type="entry name" value="Multidrug efflux transporter AcrB TolC docking domain, DN and DC subdomains"/>
    <property type="match status" value="3"/>
</dbReference>
<evidence type="ECO:0000256" key="8">
    <source>
        <dbReference type="SAM" id="MobiDB-lite"/>
    </source>
</evidence>
<dbReference type="NCBIfam" id="TIGR00914">
    <property type="entry name" value="2A0601"/>
    <property type="match status" value="1"/>
</dbReference>
<protein>
    <submittedName>
        <fullName evidence="10">Cation transporter</fullName>
    </submittedName>
</protein>
<evidence type="ECO:0000313" key="11">
    <source>
        <dbReference type="Proteomes" id="UP000014803"/>
    </source>
</evidence>
<feature type="transmembrane region" description="Helical" evidence="9">
    <location>
        <begin position="962"/>
        <end position="981"/>
    </location>
</feature>
<evidence type="ECO:0000256" key="9">
    <source>
        <dbReference type="SAM" id="Phobius"/>
    </source>
</evidence>
<dbReference type="SUPFAM" id="SSF82714">
    <property type="entry name" value="Multidrug efflux transporter AcrB TolC docking domain, DN and DC subdomains"/>
    <property type="match status" value="2"/>
</dbReference>
<dbReference type="eggNOG" id="COG3696">
    <property type="taxonomic scope" value="Bacteria"/>
</dbReference>
<feature type="transmembrane region" description="Helical" evidence="9">
    <location>
        <begin position="1100"/>
        <end position="1126"/>
    </location>
</feature>
<dbReference type="GO" id="GO:0042910">
    <property type="term" value="F:xenobiotic transmembrane transporter activity"/>
    <property type="evidence" value="ECO:0007669"/>
    <property type="project" value="TreeGrafter"/>
</dbReference>
<feature type="transmembrane region" description="Helical" evidence="9">
    <location>
        <begin position="1014"/>
        <end position="1038"/>
    </location>
</feature>
<dbReference type="InterPro" id="IPR004763">
    <property type="entry name" value="CusA-like"/>
</dbReference>
<dbReference type="KEGG" id="scu:SCE1572_46945"/>
<dbReference type="Gene3D" id="3.30.70.1440">
    <property type="entry name" value="Multidrug efflux transporter AcrB pore domain"/>
    <property type="match status" value="2"/>
</dbReference>
<dbReference type="InterPro" id="IPR001036">
    <property type="entry name" value="Acrflvin-R"/>
</dbReference>
<feature type="compositionally biased region" description="Low complexity" evidence="8">
    <location>
        <begin position="820"/>
        <end position="838"/>
    </location>
</feature>
<name>S4XKD9_SORCE</name>
<organism evidence="10 11">
    <name type="scientific">Sorangium cellulosum So0157-2</name>
    <dbReference type="NCBI Taxonomy" id="1254432"/>
    <lineage>
        <taxon>Bacteria</taxon>
        <taxon>Pseudomonadati</taxon>
        <taxon>Myxococcota</taxon>
        <taxon>Polyangia</taxon>
        <taxon>Polyangiales</taxon>
        <taxon>Polyangiaceae</taxon>
        <taxon>Sorangium</taxon>
    </lineage>
</organism>
<evidence type="ECO:0000256" key="2">
    <source>
        <dbReference type="ARBA" id="ARBA00010942"/>
    </source>
</evidence>
<feature type="transmembrane region" description="Helical" evidence="9">
    <location>
        <begin position="1071"/>
        <end position="1088"/>
    </location>
</feature>
<evidence type="ECO:0000256" key="4">
    <source>
        <dbReference type="ARBA" id="ARBA00022475"/>
    </source>
</evidence>
<keyword evidence="7 9" id="KW-0472">Membrane</keyword>
<dbReference type="PATRIC" id="fig|1254432.3.peg.10617"/>
<evidence type="ECO:0000256" key="7">
    <source>
        <dbReference type="ARBA" id="ARBA00023136"/>
    </source>
</evidence>
<dbReference type="PANTHER" id="PTHR32063:SF19">
    <property type="entry name" value="CATION EFFLUX SYSTEM PROTEIN CUSA"/>
    <property type="match status" value="1"/>
</dbReference>
<proteinExistence type="inferred from homology"/>
<comment type="subcellular location">
    <subcellularLocation>
        <location evidence="1">Cell membrane</location>
        <topology evidence="1">Multi-pass membrane protein</topology>
    </subcellularLocation>
</comment>
<feature type="region of interest" description="Disordered" evidence="8">
    <location>
        <begin position="820"/>
        <end position="844"/>
    </location>
</feature>
<dbReference type="GO" id="GO:0008324">
    <property type="term" value="F:monoatomic cation transmembrane transporter activity"/>
    <property type="evidence" value="ECO:0007669"/>
    <property type="project" value="InterPro"/>
</dbReference>
<dbReference type="Gene3D" id="1.20.1640.10">
    <property type="entry name" value="Multidrug efflux transporter AcrB transmembrane domain"/>
    <property type="match status" value="3"/>
</dbReference>
<reference evidence="10 11" key="1">
    <citation type="journal article" date="2013" name="Sci. Rep.">
        <title>Extraordinary expansion of a Sorangium cellulosum genome from an alkaline milieu.</title>
        <authorList>
            <person name="Han K."/>
            <person name="Li Z.F."/>
            <person name="Peng R."/>
            <person name="Zhu L.P."/>
            <person name="Zhou T."/>
            <person name="Wang L.G."/>
            <person name="Li S.G."/>
            <person name="Zhang X.B."/>
            <person name="Hu W."/>
            <person name="Wu Z.H."/>
            <person name="Qin N."/>
            <person name="Li Y.Z."/>
        </authorList>
    </citation>
    <scope>NUCLEOTIDE SEQUENCE [LARGE SCALE GENOMIC DNA]</scope>
    <source>
        <strain evidence="10 11">So0157-2</strain>
    </source>
</reference>
<evidence type="ECO:0000313" key="10">
    <source>
        <dbReference type="EMBL" id="AGP32931.1"/>
    </source>
</evidence>
<feature type="transmembrane region" description="Helical" evidence="9">
    <location>
        <begin position="31"/>
        <end position="48"/>
    </location>
</feature>
<dbReference type="RefSeq" id="WP_020741227.1">
    <property type="nucleotide sequence ID" value="NC_021658.1"/>
</dbReference>